<organism evidence="1">
    <name type="scientific">bioreactor metagenome</name>
    <dbReference type="NCBI Taxonomy" id="1076179"/>
    <lineage>
        <taxon>unclassified sequences</taxon>
        <taxon>metagenomes</taxon>
        <taxon>ecological metagenomes</taxon>
    </lineage>
</organism>
<sequence>MDNLGTIKAIESEELRVTSGKGGFDAVWGIYLILRRSINAFLDFQKCVLHIAIIEILTTNCGKVCFSSRLTVS</sequence>
<evidence type="ECO:0000313" key="1">
    <source>
        <dbReference type="EMBL" id="MPM53788.1"/>
    </source>
</evidence>
<gene>
    <name evidence="1" type="ORF">SDC9_100557</name>
</gene>
<protein>
    <submittedName>
        <fullName evidence="1">Uncharacterized protein</fullName>
    </submittedName>
</protein>
<proteinExistence type="predicted"/>
<name>A0A645AM26_9ZZZZ</name>
<comment type="caution">
    <text evidence="1">The sequence shown here is derived from an EMBL/GenBank/DDBJ whole genome shotgun (WGS) entry which is preliminary data.</text>
</comment>
<dbReference type="AlphaFoldDB" id="A0A645AM26"/>
<reference evidence="1" key="1">
    <citation type="submission" date="2019-08" db="EMBL/GenBank/DDBJ databases">
        <authorList>
            <person name="Kucharzyk K."/>
            <person name="Murdoch R.W."/>
            <person name="Higgins S."/>
            <person name="Loffler F."/>
        </authorList>
    </citation>
    <scope>NUCLEOTIDE SEQUENCE</scope>
</reference>
<accession>A0A645AM26</accession>
<dbReference type="EMBL" id="VSSQ01014501">
    <property type="protein sequence ID" value="MPM53788.1"/>
    <property type="molecule type" value="Genomic_DNA"/>
</dbReference>